<organism evidence="1">
    <name type="scientific">hydrothermal vent metagenome</name>
    <dbReference type="NCBI Taxonomy" id="652676"/>
    <lineage>
        <taxon>unclassified sequences</taxon>
        <taxon>metagenomes</taxon>
        <taxon>ecological metagenomes</taxon>
    </lineage>
</organism>
<sequence length="164" mass="18847">MNALWKTGFKQLAGVVAGLLSFDGRIEHKPEQSSICLGMLKSKGGRRWVSLFNQPLELEINGYKTPLNELLFIENGVLVIDRLRIEELLNLAPVNTAKKYIPDVSDREAQKSATQLMYQDWQDVYDALKTQHPKQNISWICRHISRLPVGKNKTPEYIRRKIKS</sequence>
<evidence type="ECO:0000313" key="1">
    <source>
        <dbReference type="EMBL" id="VAW66625.1"/>
    </source>
</evidence>
<dbReference type="EMBL" id="UOFH01000351">
    <property type="protein sequence ID" value="VAW66625.1"/>
    <property type="molecule type" value="Genomic_DNA"/>
</dbReference>
<accession>A0A3B0XE93</accession>
<gene>
    <name evidence="1" type="ORF">MNBD_GAMMA08-911</name>
</gene>
<protein>
    <submittedName>
        <fullName evidence="1">Uncharacterized protein</fullName>
    </submittedName>
</protein>
<proteinExistence type="predicted"/>
<name>A0A3B0XE93_9ZZZZ</name>
<dbReference type="AlphaFoldDB" id="A0A3B0XE93"/>
<reference evidence="1" key="1">
    <citation type="submission" date="2018-06" db="EMBL/GenBank/DDBJ databases">
        <authorList>
            <person name="Zhirakovskaya E."/>
        </authorList>
    </citation>
    <scope>NUCLEOTIDE SEQUENCE</scope>
</reference>